<dbReference type="InterPro" id="IPR014748">
    <property type="entry name" value="Enoyl-CoA_hydra_C"/>
</dbReference>
<dbReference type="SUPFAM" id="SSF52096">
    <property type="entry name" value="ClpP/crotonase"/>
    <property type="match status" value="1"/>
</dbReference>
<comment type="caution">
    <text evidence="5">The sequence shown here is derived from an EMBL/GenBank/DDBJ whole genome shotgun (WGS) entry which is preliminary data.</text>
</comment>
<accession>A0ABQ5U6W5</accession>
<keyword evidence="3" id="KW-0576">Peroxisome</keyword>
<reference evidence="5" key="1">
    <citation type="journal article" date="2014" name="Int. J. Syst. Evol. Microbiol.">
        <title>Complete genome of a new Firmicutes species belonging to the dominant human colonic microbiota ('Ruminococcus bicirculans') reveals two chromosomes and a selective capacity to utilize plant glucans.</title>
        <authorList>
            <consortium name="NISC Comparative Sequencing Program"/>
            <person name="Wegmann U."/>
            <person name="Louis P."/>
            <person name="Goesmann A."/>
            <person name="Henrissat B."/>
            <person name="Duncan S.H."/>
            <person name="Flint H.J."/>
        </authorList>
    </citation>
    <scope>NUCLEOTIDE SEQUENCE</scope>
    <source>
        <strain evidence="5">NBRC 103408</strain>
    </source>
</reference>
<comment type="similarity">
    <text evidence="2">Belongs to the enoyl-CoA hydratase/isomerase family.</text>
</comment>
<dbReference type="CDD" id="cd06558">
    <property type="entry name" value="crotonase-like"/>
    <property type="match status" value="1"/>
</dbReference>
<comment type="subcellular location">
    <subcellularLocation>
        <location evidence="1">Peroxisome</location>
    </subcellularLocation>
</comment>
<keyword evidence="4" id="KW-0413">Isomerase</keyword>
<dbReference type="InterPro" id="IPR001753">
    <property type="entry name" value="Enoyl-CoA_hydra/iso"/>
</dbReference>
<evidence type="ECO:0000313" key="5">
    <source>
        <dbReference type="EMBL" id="GLQ07423.1"/>
    </source>
</evidence>
<keyword evidence="6" id="KW-1185">Reference proteome</keyword>
<dbReference type="EMBL" id="BSNF01000008">
    <property type="protein sequence ID" value="GLQ07423.1"/>
    <property type="molecule type" value="Genomic_DNA"/>
</dbReference>
<dbReference type="Gene3D" id="3.90.226.10">
    <property type="entry name" value="2-enoyl-CoA Hydratase, Chain A, domain 1"/>
    <property type="match status" value="1"/>
</dbReference>
<dbReference type="RefSeq" id="WP_169561498.1">
    <property type="nucleotide sequence ID" value="NZ_BSNF01000008.1"/>
</dbReference>
<dbReference type="Pfam" id="PF00378">
    <property type="entry name" value="ECH_1"/>
    <property type="match status" value="1"/>
</dbReference>
<reference evidence="5" key="2">
    <citation type="submission" date="2023-01" db="EMBL/GenBank/DDBJ databases">
        <title>Draft genome sequence of Sneathiella chinensis strain NBRC 103408.</title>
        <authorList>
            <person name="Sun Q."/>
            <person name="Mori K."/>
        </authorList>
    </citation>
    <scope>NUCLEOTIDE SEQUENCE</scope>
    <source>
        <strain evidence="5">NBRC 103408</strain>
    </source>
</reference>
<evidence type="ECO:0000256" key="2">
    <source>
        <dbReference type="ARBA" id="ARBA00005254"/>
    </source>
</evidence>
<gene>
    <name evidence="5" type="ORF">GCM10007924_26440</name>
</gene>
<dbReference type="PANTHER" id="PTHR43684:SF1">
    <property type="entry name" value="ENOYL-COA DELTA ISOMERASE 2"/>
    <property type="match status" value="1"/>
</dbReference>
<name>A0ABQ5U6W5_9PROT</name>
<dbReference type="Proteomes" id="UP001161409">
    <property type="component" value="Unassembled WGS sequence"/>
</dbReference>
<sequence length="255" mass="27490">MSNLVSVSLEDGIQKLTINRPDKKNALTQDMYSVLADSLHKADSDPAIRVTVITGTQDSFTSGNDLMDFLQNPGQDDDKPVVRFLIALATIKKPLIAAVNGLAVGVGTTMLLHCDLVYASDDARLSLPFVNLALVPEAASSYLLPKMCGHQKASELLLLGEPFDAKTAADIGIVNKVVAPEDLQETAMDAARKLAAKAPEAMRLSKALLKGDTEKVAAVMKQELEIFSSRLTSPEAREAMQAFMEKRPADFSKFA</sequence>
<dbReference type="Gene3D" id="1.10.12.10">
    <property type="entry name" value="Lyase 2-enoyl-coa Hydratase, Chain A, domain 2"/>
    <property type="match status" value="1"/>
</dbReference>
<protein>
    <submittedName>
        <fullName evidence="5">Enoyl-CoA hydratase</fullName>
    </submittedName>
</protein>
<dbReference type="InterPro" id="IPR029045">
    <property type="entry name" value="ClpP/crotonase-like_dom_sf"/>
</dbReference>
<proteinExistence type="inferred from homology"/>
<organism evidence="5 6">
    <name type="scientific">Sneathiella chinensis</name>
    <dbReference type="NCBI Taxonomy" id="349750"/>
    <lineage>
        <taxon>Bacteria</taxon>
        <taxon>Pseudomonadati</taxon>
        <taxon>Pseudomonadota</taxon>
        <taxon>Alphaproteobacteria</taxon>
        <taxon>Sneathiellales</taxon>
        <taxon>Sneathiellaceae</taxon>
        <taxon>Sneathiella</taxon>
    </lineage>
</organism>
<evidence type="ECO:0000256" key="1">
    <source>
        <dbReference type="ARBA" id="ARBA00004275"/>
    </source>
</evidence>
<dbReference type="InterPro" id="IPR051053">
    <property type="entry name" value="ECH/Chromodomain_protein"/>
</dbReference>
<dbReference type="PANTHER" id="PTHR43684">
    <property type="match status" value="1"/>
</dbReference>
<evidence type="ECO:0000256" key="3">
    <source>
        <dbReference type="ARBA" id="ARBA00023140"/>
    </source>
</evidence>
<evidence type="ECO:0000256" key="4">
    <source>
        <dbReference type="ARBA" id="ARBA00023235"/>
    </source>
</evidence>
<evidence type="ECO:0000313" key="6">
    <source>
        <dbReference type="Proteomes" id="UP001161409"/>
    </source>
</evidence>